<evidence type="ECO:0000313" key="5">
    <source>
        <dbReference type="EMBL" id="KKM14526.1"/>
    </source>
</evidence>
<keyword evidence="1" id="KW-0645">Protease</keyword>
<evidence type="ECO:0000259" key="4">
    <source>
        <dbReference type="SMART" id="SM00245"/>
    </source>
</evidence>
<dbReference type="Gene3D" id="3.90.226.10">
    <property type="entry name" value="2-enoyl-CoA Hydratase, Chain A, domain 1"/>
    <property type="match status" value="1"/>
</dbReference>
<dbReference type="GO" id="GO:0030288">
    <property type="term" value="C:outer membrane-bounded periplasmic space"/>
    <property type="evidence" value="ECO:0007669"/>
    <property type="project" value="TreeGrafter"/>
</dbReference>
<reference evidence="5" key="1">
    <citation type="journal article" date="2015" name="Nature">
        <title>Complex archaea that bridge the gap between prokaryotes and eukaryotes.</title>
        <authorList>
            <person name="Spang A."/>
            <person name="Saw J.H."/>
            <person name="Jorgensen S.L."/>
            <person name="Zaremba-Niedzwiedzka K."/>
            <person name="Martijn J."/>
            <person name="Lind A.E."/>
            <person name="van Eijk R."/>
            <person name="Schleper C."/>
            <person name="Guy L."/>
            <person name="Ettema T.J."/>
        </authorList>
    </citation>
    <scope>NUCLEOTIDE SEQUENCE</scope>
</reference>
<feature type="domain" description="Tail specific protease" evidence="4">
    <location>
        <begin position="2"/>
        <end position="186"/>
    </location>
</feature>
<name>A0A0F9HGI0_9ZZZZ</name>
<evidence type="ECO:0000256" key="2">
    <source>
        <dbReference type="ARBA" id="ARBA00022801"/>
    </source>
</evidence>
<dbReference type="PANTHER" id="PTHR32060:SF22">
    <property type="entry name" value="CARBOXYL-TERMINAL-PROCESSING PEPTIDASE 3, CHLOROPLASTIC"/>
    <property type="match status" value="1"/>
</dbReference>
<dbReference type="AlphaFoldDB" id="A0A0F9HGI0"/>
<dbReference type="InterPro" id="IPR005151">
    <property type="entry name" value="Tail-specific_protease"/>
</dbReference>
<dbReference type="SMART" id="SM00245">
    <property type="entry name" value="TSPc"/>
    <property type="match status" value="1"/>
</dbReference>
<dbReference type="EMBL" id="LAZR01015126">
    <property type="protein sequence ID" value="KKM14526.1"/>
    <property type="molecule type" value="Genomic_DNA"/>
</dbReference>
<sequence>EKNFEPFGDGVILNLKLFSFYQDSKSSSSQDLKNAIDNYAKKHKIKAIILDLRSNTGGLLPQAVEVASLFISKGIVVSIKDSSDNLQHLRNTDGKTTFDGPLVVLVNKASASASEIVAGTLQDYGRAIVVGEETFGKGSFQTFSLDSSKNAKINPSGEVKVTRGRYYTVSGKSPQLVGVQADVKVPGILSELDIGEKFSKYPLENDEISPNFDDDLSDIPLIHRKRLSLLYKHNLQQKMTTYTQYLDILGTNSKNRIENNQNYQSFLTDIKLKNFESKSVELFNQSDIQLLETMNIAKDLAYLSEINDKGFD</sequence>
<proteinExistence type="predicted"/>
<gene>
    <name evidence="5" type="ORF">LCGC14_1705220</name>
</gene>
<evidence type="ECO:0000256" key="1">
    <source>
        <dbReference type="ARBA" id="ARBA00022670"/>
    </source>
</evidence>
<dbReference type="SUPFAM" id="SSF52096">
    <property type="entry name" value="ClpP/crotonase"/>
    <property type="match status" value="1"/>
</dbReference>
<feature type="non-terminal residue" evidence="5">
    <location>
        <position position="1"/>
    </location>
</feature>
<dbReference type="InterPro" id="IPR029045">
    <property type="entry name" value="ClpP/crotonase-like_dom_sf"/>
</dbReference>
<protein>
    <recommendedName>
        <fullName evidence="4">Tail specific protease domain-containing protein</fullName>
    </recommendedName>
</protein>
<comment type="caution">
    <text evidence="5">The sequence shown here is derived from an EMBL/GenBank/DDBJ whole genome shotgun (WGS) entry which is preliminary data.</text>
</comment>
<keyword evidence="2" id="KW-0378">Hydrolase</keyword>
<dbReference type="CDD" id="cd07560">
    <property type="entry name" value="Peptidase_S41_CPP"/>
    <property type="match status" value="1"/>
</dbReference>
<dbReference type="GO" id="GO:0006508">
    <property type="term" value="P:proteolysis"/>
    <property type="evidence" value="ECO:0007669"/>
    <property type="project" value="UniProtKB-KW"/>
</dbReference>
<accession>A0A0F9HGI0</accession>
<organism evidence="5">
    <name type="scientific">marine sediment metagenome</name>
    <dbReference type="NCBI Taxonomy" id="412755"/>
    <lineage>
        <taxon>unclassified sequences</taxon>
        <taxon>metagenomes</taxon>
        <taxon>ecological metagenomes</taxon>
    </lineage>
</organism>
<keyword evidence="3" id="KW-0720">Serine protease</keyword>
<dbReference type="InterPro" id="IPR004447">
    <property type="entry name" value="Peptidase_S41A"/>
</dbReference>
<dbReference type="Pfam" id="PF03572">
    <property type="entry name" value="Peptidase_S41"/>
    <property type="match status" value="1"/>
</dbReference>
<evidence type="ECO:0000256" key="3">
    <source>
        <dbReference type="ARBA" id="ARBA00022825"/>
    </source>
</evidence>
<dbReference type="GO" id="GO:0004175">
    <property type="term" value="F:endopeptidase activity"/>
    <property type="evidence" value="ECO:0007669"/>
    <property type="project" value="TreeGrafter"/>
</dbReference>
<dbReference type="PANTHER" id="PTHR32060">
    <property type="entry name" value="TAIL-SPECIFIC PROTEASE"/>
    <property type="match status" value="1"/>
</dbReference>
<dbReference type="GO" id="GO:0008236">
    <property type="term" value="F:serine-type peptidase activity"/>
    <property type="evidence" value="ECO:0007669"/>
    <property type="project" value="UniProtKB-KW"/>
</dbReference>
<dbReference type="GO" id="GO:0007165">
    <property type="term" value="P:signal transduction"/>
    <property type="evidence" value="ECO:0007669"/>
    <property type="project" value="TreeGrafter"/>
</dbReference>